<sequence>MNHVNDDQFNLGVPNWCSMCSKFYNYADELKIHYALEYAGIDYHNVLTRNNDNNDESEEIIGKYNFFDAEDNNNNDDIYSDDIYNDNDEQALDLTETGKYNLYGNRDGPVNPNY</sequence>
<dbReference type="EMBL" id="LLXL01004509">
    <property type="protein sequence ID" value="PKK57317.1"/>
    <property type="molecule type" value="Genomic_DNA"/>
</dbReference>
<reference evidence="1 2" key="2">
    <citation type="submission" date="2017-10" db="EMBL/GenBank/DDBJ databases">
        <title>Extensive intraspecific genome diversity in a model arbuscular mycorrhizal fungus.</title>
        <authorList>
            <person name="Chen E.C.H."/>
            <person name="Morin E."/>
            <person name="Baudet D."/>
            <person name="Noel J."/>
            <person name="Ndikumana S."/>
            <person name="Charron P."/>
            <person name="St-Onge C."/>
            <person name="Giorgi J."/>
            <person name="Grigoriev I.V."/>
            <person name="Roux C."/>
            <person name="Martin F.M."/>
            <person name="Corradi N."/>
        </authorList>
    </citation>
    <scope>NUCLEOTIDE SEQUENCE [LARGE SCALE GENOMIC DNA]</scope>
    <source>
        <strain evidence="1 2">C2</strain>
    </source>
</reference>
<evidence type="ECO:0000313" key="2">
    <source>
        <dbReference type="Proteomes" id="UP000233469"/>
    </source>
</evidence>
<comment type="caution">
    <text evidence="1">The sequence shown here is derived from an EMBL/GenBank/DDBJ whole genome shotgun (WGS) entry which is preliminary data.</text>
</comment>
<gene>
    <name evidence="1" type="ORF">RhiirC2_721310</name>
</gene>
<reference evidence="1 2" key="1">
    <citation type="submission" date="2016-04" db="EMBL/GenBank/DDBJ databases">
        <title>Genome analyses suggest a sexual origin of heterokaryosis in a supposedly ancient asexual fungus.</title>
        <authorList>
            <person name="Ropars J."/>
            <person name="Sedzielewska K."/>
            <person name="Noel J."/>
            <person name="Charron P."/>
            <person name="Farinelli L."/>
            <person name="Marton T."/>
            <person name="Kruger M."/>
            <person name="Pelin A."/>
            <person name="Brachmann A."/>
            <person name="Corradi N."/>
        </authorList>
    </citation>
    <scope>NUCLEOTIDE SEQUENCE [LARGE SCALE GENOMIC DNA]</scope>
    <source>
        <strain evidence="1 2">C2</strain>
    </source>
</reference>
<protein>
    <recommendedName>
        <fullName evidence="3">C2H2-type domain-containing protein</fullName>
    </recommendedName>
</protein>
<accession>A0A2N1M6Q2</accession>
<proteinExistence type="predicted"/>
<name>A0A2N1M6Q2_9GLOM</name>
<dbReference type="Proteomes" id="UP000233469">
    <property type="component" value="Unassembled WGS sequence"/>
</dbReference>
<evidence type="ECO:0008006" key="3">
    <source>
        <dbReference type="Google" id="ProtNLM"/>
    </source>
</evidence>
<dbReference type="AlphaFoldDB" id="A0A2N1M6Q2"/>
<organism evidence="1 2">
    <name type="scientific">Rhizophagus irregularis</name>
    <dbReference type="NCBI Taxonomy" id="588596"/>
    <lineage>
        <taxon>Eukaryota</taxon>
        <taxon>Fungi</taxon>
        <taxon>Fungi incertae sedis</taxon>
        <taxon>Mucoromycota</taxon>
        <taxon>Glomeromycotina</taxon>
        <taxon>Glomeromycetes</taxon>
        <taxon>Glomerales</taxon>
        <taxon>Glomeraceae</taxon>
        <taxon>Rhizophagus</taxon>
    </lineage>
</organism>
<evidence type="ECO:0000313" key="1">
    <source>
        <dbReference type="EMBL" id="PKK57317.1"/>
    </source>
</evidence>